<dbReference type="Gene3D" id="1.20.1640.10">
    <property type="entry name" value="Multidrug efflux transporter AcrB transmembrane domain"/>
    <property type="match status" value="1"/>
</dbReference>
<keyword evidence="4 6" id="KW-1133">Transmembrane helix</keyword>
<evidence type="ECO:0000259" key="7">
    <source>
        <dbReference type="Pfam" id="PF03176"/>
    </source>
</evidence>
<reference evidence="8 9" key="1">
    <citation type="journal article" date="2014" name="BMC Genomics">
        <title>Comparison of environmental and isolate Sulfobacillus genomes reveals diverse carbon, sulfur, nitrogen, and hydrogen metabolisms.</title>
        <authorList>
            <person name="Justice N.B."/>
            <person name="Norman A."/>
            <person name="Brown C.T."/>
            <person name="Singh A."/>
            <person name="Thomas B.C."/>
            <person name="Banfield J.F."/>
        </authorList>
    </citation>
    <scope>NUCLEOTIDE SEQUENCE [LARGE SCALE GENOMIC DNA]</scope>
    <source>
        <strain evidence="8">AMDSBA4</strain>
    </source>
</reference>
<comment type="caution">
    <text evidence="8">The sequence shown here is derived from an EMBL/GenBank/DDBJ whole genome shotgun (WGS) entry which is preliminary data.</text>
</comment>
<dbReference type="SUPFAM" id="SSF82866">
    <property type="entry name" value="Multidrug efflux transporter AcrB transmembrane domain"/>
    <property type="match status" value="1"/>
</dbReference>
<dbReference type="Pfam" id="PF03176">
    <property type="entry name" value="MMPL"/>
    <property type="match status" value="1"/>
</dbReference>
<keyword evidence="3 6" id="KW-0812">Transmembrane</keyword>
<name>A0A2T2WRQ7_9FIRM</name>
<dbReference type="Proteomes" id="UP000242972">
    <property type="component" value="Unassembled WGS sequence"/>
</dbReference>
<evidence type="ECO:0000256" key="3">
    <source>
        <dbReference type="ARBA" id="ARBA00022692"/>
    </source>
</evidence>
<keyword evidence="2" id="KW-1003">Cell membrane</keyword>
<dbReference type="EMBL" id="PXYW01000163">
    <property type="protein sequence ID" value="PSR24929.1"/>
    <property type="molecule type" value="Genomic_DNA"/>
</dbReference>
<feature type="non-terminal residue" evidence="8">
    <location>
        <position position="1"/>
    </location>
</feature>
<evidence type="ECO:0000256" key="4">
    <source>
        <dbReference type="ARBA" id="ARBA00022989"/>
    </source>
</evidence>
<protein>
    <submittedName>
        <fullName evidence="8">MMPL family transporter</fullName>
    </submittedName>
</protein>
<feature type="transmembrane region" description="Helical" evidence="6">
    <location>
        <begin position="299"/>
        <end position="318"/>
    </location>
</feature>
<evidence type="ECO:0000256" key="2">
    <source>
        <dbReference type="ARBA" id="ARBA00022475"/>
    </source>
</evidence>
<dbReference type="PANTHER" id="PTHR33406:SF13">
    <property type="entry name" value="MEMBRANE PROTEIN YDFJ"/>
    <property type="match status" value="1"/>
</dbReference>
<gene>
    <name evidence="8" type="ORF">C7B46_20860</name>
</gene>
<comment type="subcellular location">
    <subcellularLocation>
        <location evidence="1">Cell membrane</location>
        <topology evidence="1">Multi-pass membrane protein</topology>
    </subcellularLocation>
</comment>
<evidence type="ECO:0000256" key="1">
    <source>
        <dbReference type="ARBA" id="ARBA00004651"/>
    </source>
</evidence>
<feature type="domain" description="Membrane transport protein MMPL" evidence="7">
    <location>
        <begin position="3"/>
        <end position="324"/>
    </location>
</feature>
<evidence type="ECO:0000256" key="6">
    <source>
        <dbReference type="SAM" id="Phobius"/>
    </source>
</evidence>
<sequence length="327" mass="35075">TLQQKIQGAGSIAPLAIVMRFPTTVANQATWVAVNRVTKALTTLPEVKQVASPTQLGLSPESLSLMIRHPQIAPAAVSQALQNFIIPQRDRHLVVLFVTAKSGPDTSASAQLSETINHHLALWLPAHTRAATGGLVPMLQSFNQLTSSRLPWILISVAMVALIVLAIATGSLLQALLGVILDGLVALATAGFLYFVVQTGHLGFSPSPPDSSITPLIFVLLFGLSMDYEVILLHRIQEPFKAGKPIQEAVRLGVGTTGSMITGAGMIMVIVFLALLVSPLEVMKTISIGLTFAVLMDTWVVRTLLVPSITVLLGRHAYWPWGDRIRP</sequence>
<feature type="transmembrane region" description="Helical" evidence="6">
    <location>
        <begin position="216"/>
        <end position="233"/>
    </location>
</feature>
<accession>A0A2T2WRQ7</accession>
<proteinExistence type="predicted"/>
<evidence type="ECO:0000313" key="8">
    <source>
        <dbReference type="EMBL" id="PSR24929.1"/>
    </source>
</evidence>
<feature type="transmembrane region" description="Helical" evidence="6">
    <location>
        <begin position="150"/>
        <end position="168"/>
    </location>
</feature>
<dbReference type="AlphaFoldDB" id="A0A2T2WRQ7"/>
<dbReference type="InterPro" id="IPR004869">
    <property type="entry name" value="MMPL_dom"/>
</dbReference>
<evidence type="ECO:0000313" key="9">
    <source>
        <dbReference type="Proteomes" id="UP000242972"/>
    </source>
</evidence>
<dbReference type="PANTHER" id="PTHR33406">
    <property type="entry name" value="MEMBRANE PROTEIN MJ1562-RELATED"/>
    <property type="match status" value="1"/>
</dbReference>
<keyword evidence="5 6" id="KW-0472">Membrane</keyword>
<evidence type="ECO:0000256" key="5">
    <source>
        <dbReference type="ARBA" id="ARBA00023136"/>
    </source>
</evidence>
<organism evidence="8 9">
    <name type="scientific">Sulfobacillus benefaciens</name>
    <dbReference type="NCBI Taxonomy" id="453960"/>
    <lineage>
        <taxon>Bacteria</taxon>
        <taxon>Bacillati</taxon>
        <taxon>Bacillota</taxon>
        <taxon>Clostridia</taxon>
        <taxon>Eubacteriales</taxon>
        <taxon>Clostridiales Family XVII. Incertae Sedis</taxon>
        <taxon>Sulfobacillus</taxon>
    </lineage>
</organism>
<dbReference type="GO" id="GO:0005886">
    <property type="term" value="C:plasma membrane"/>
    <property type="evidence" value="ECO:0007669"/>
    <property type="project" value="UniProtKB-SubCell"/>
</dbReference>
<dbReference type="InterPro" id="IPR050545">
    <property type="entry name" value="Mycobact_MmpL"/>
</dbReference>
<feature type="transmembrane region" description="Helical" evidence="6">
    <location>
        <begin position="175"/>
        <end position="196"/>
    </location>
</feature>
<feature type="transmembrane region" description="Helical" evidence="6">
    <location>
        <begin position="254"/>
        <end position="279"/>
    </location>
</feature>